<accession>A0A0A9DCU2</accession>
<evidence type="ECO:0000256" key="1">
    <source>
        <dbReference type="SAM" id="MobiDB-lite"/>
    </source>
</evidence>
<feature type="region of interest" description="Disordered" evidence="1">
    <location>
        <begin position="190"/>
        <end position="212"/>
    </location>
</feature>
<proteinExistence type="predicted"/>
<reference evidence="2" key="1">
    <citation type="submission" date="2014-09" db="EMBL/GenBank/DDBJ databases">
        <authorList>
            <person name="Magalhaes I.L.F."/>
            <person name="Oliveira U."/>
            <person name="Santos F.R."/>
            <person name="Vidigal T.H.D.A."/>
            <person name="Brescovit A.D."/>
            <person name="Santos A.J."/>
        </authorList>
    </citation>
    <scope>NUCLEOTIDE SEQUENCE</scope>
    <source>
        <tissue evidence="2">Shoot tissue taken approximately 20 cm above the soil surface</tissue>
    </source>
</reference>
<dbReference type="AlphaFoldDB" id="A0A0A9DCU2"/>
<dbReference type="EMBL" id="GBRH01214415">
    <property type="protein sequence ID" value="JAD83480.1"/>
    <property type="molecule type" value="Transcribed_RNA"/>
</dbReference>
<reference evidence="2" key="2">
    <citation type="journal article" date="2015" name="Data Brief">
        <title>Shoot transcriptome of the giant reed, Arundo donax.</title>
        <authorList>
            <person name="Barrero R.A."/>
            <person name="Guerrero F.D."/>
            <person name="Moolhuijzen P."/>
            <person name="Goolsby J.A."/>
            <person name="Tidwell J."/>
            <person name="Bellgard S.E."/>
            <person name="Bellgard M.I."/>
        </authorList>
    </citation>
    <scope>NUCLEOTIDE SEQUENCE</scope>
    <source>
        <tissue evidence="2">Shoot tissue taken approximately 20 cm above the soil surface</tissue>
    </source>
</reference>
<protein>
    <submittedName>
        <fullName evidence="2">Uncharacterized protein</fullName>
    </submittedName>
</protein>
<organism evidence="2">
    <name type="scientific">Arundo donax</name>
    <name type="common">Giant reed</name>
    <name type="synonym">Donax arundinaceus</name>
    <dbReference type="NCBI Taxonomy" id="35708"/>
    <lineage>
        <taxon>Eukaryota</taxon>
        <taxon>Viridiplantae</taxon>
        <taxon>Streptophyta</taxon>
        <taxon>Embryophyta</taxon>
        <taxon>Tracheophyta</taxon>
        <taxon>Spermatophyta</taxon>
        <taxon>Magnoliopsida</taxon>
        <taxon>Liliopsida</taxon>
        <taxon>Poales</taxon>
        <taxon>Poaceae</taxon>
        <taxon>PACMAD clade</taxon>
        <taxon>Arundinoideae</taxon>
        <taxon>Arundineae</taxon>
        <taxon>Arundo</taxon>
    </lineage>
</organism>
<evidence type="ECO:0000313" key="2">
    <source>
        <dbReference type="EMBL" id="JAD83480.1"/>
    </source>
</evidence>
<name>A0A0A9DCU2_ARUDO</name>
<sequence length="212" mass="23053">MLLAFARSALVGSFCSSSCKLSCTFKISFMGCMILKRCVFCTEPGRQDLHPVEAAHFHGHLRSISLNSRCSTSLSPVFPSLSGICILLSMSIHLIASSVGSSRFASLESRVQPAGPSPLGTVKSILYHNGETWGEAITKTAPDPASGRRRQAAIPFNSHRLTPYRRIQSILATIFIAGVVLHRIGSNRAIPHGWQPSSPPKGRLSQKKWARE</sequence>